<evidence type="ECO:0000259" key="1">
    <source>
        <dbReference type="Pfam" id="PF04898"/>
    </source>
</evidence>
<feature type="domain" description="Glutamate synthase central-N" evidence="1">
    <location>
        <begin position="55"/>
        <end position="118"/>
    </location>
</feature>
<accession>W1XX85</accession>
<reference evidence="2" key="1">
    <citation type="submission" date="2013-12" db="EMBL/GenBank/DDBJ databases">
        <title>A Varibaculum cambriense genome reconstructed from a premature infant gut community with otherwise low bacterial novelty that shifts toward anaerobic metabolism during the third week of life.</title>
        <authorList>
            <person name="Brown C.T."/>
            <person name="Sharon I."/>
            <person name="Thomas B.C."/>
            <person name="Castelle C.J."/>
            <person name="Morowitz M.J."/>
            <person name="Banfield J.F."/>
        </authorList>
    </citation>
    <scope>NUCLEOTIDE SEQUENCE</scope>
</reference>
<organism evidence="2">
    <name type="scientific">human gut metagenome</name>
    <dbReference type="NCBI Taxonomy" id="408170"/>
    <lineage>
        <taxon>unclassified sequences</taxon>
        <taxon>metagenomes</taxon>
        <taxon>organismal metagenomes</taxon>
    </lineage>
</organism>
<feature type="non-terminal residue" evidence="2">
    <location>
        <position position="118"/>
    </location>
</feature>
<dbReference type="Pfam" id="PF04898">
    <property type="entry name" value="Glu_syn_central"/>
    <property type="match status" value="1"/>
</dbReference>
<evidence type="ECO:0000313" key="2">
    <source>
        <dbReference type="EMBL" id="ETJ34948.1"/>
    </source>
</evidence>
<dbReference type="AlphaFoldDB" id="W1XX85"/>
<dbReference type="GO" id="GO:0015930">
    <property type="term" value="F:glutamate synthase activity"/>
    <property type="evidence" value="ECO:0007669"/>
    <property type="project" value="InterPro"/>
</dbReference>
<dbReference type="SUPFAM" id="SSF51395">
    <property type="entry name" value="FMN-linked oxidoreductases"/>
    <property type="match status" value="1"/>
</dbReference>
<sequence length="118" mass="13468">TAKKEVISDEELKNAYANENAYGEWLEENLVTLDKMKESKKLKIEYDKETRRRLEKTFGYTYEEVKSTMLPMAETGAEPLAAMGVDTPIAVLSKQAQPLFNYFKQLFAQVTNPPIDAI</sequence>
<proteinExistence type="predicted"/>
<dbReference type="EMBL" id="AZMM01010640">
    <property type="protein sequence ID" value="ETJ34948.1"/>
    <property type="molecule type" value="Genomic_DNA"/>
</dbReference>
<comment type="caution">
    <text evidence="2">The sequence shown here is derived from an EMBL/GenBank/DDBJ whole genome shotgun (WGS) entry which is preliminary data.</text>
</comment>
<name>W1XX85_9ZZZZ</name>
<dbReference type="InterPro" id="IPR013785">
    <property type="entry name" value="Aldolase_TIM"/>
</dbReference>
<feature type="non-terminal residue" evidence="2">
    <location>
        <position position="1"/>
    </location>
</feature>
<gene>
    <name evidence="2" type="ORF">Q604_UNBC10640G0001</name>
</gene>
<dbReference type="InterPro" id="IPR006982">
    <property type="entry name" value="Glu_synth_centr_N"/>
</dbReference>
<protein>
    <submittedName>
        <fullName evidence="2">Glutamate synthase [NADPH] large chain</fullName>
    </submittedName>
</protein>
<dbReference type="Gene3D" id="3.20.20.70">
    <property type="entry name" value="Aldolase class I"/>
    <property type="match status" value="1"/>
</dbReference>